<accession>K8F0M3</accession>
<evidence type="ECO:0000313" key="7">
    <source>
        <dbReference type="EMBL" id="CCO15083.1"/>
    </source>
</evidence>
<keyword evidence="2 5" id="KW-0697">Rotamase</keyword>
<evidence type="ECO:0000256" key="3">
    <source>
        <dbReference type="ARBA" id="ARBA00023235"/>
    </source>
</evidence>
<comment type="similarity">
    <text evidence="4">Belongs to the cyclophilin-type PPIase family. PPIL3 subfamily.</text>
</comment>
<dbReference type="Gene3D" id="2.40.100.10">
    <property type="entry name" value="Cyclophilin-like"/>
    <property type="match status" value="1"/>
</dbReference>
<dbReference type="InterPro" id="IPR002130">
    <property type="entry name" value="Cyclophilin-type_PPIase_dom"/>
</dbReference>
<evidence type="ECO:0000259" key="6">
    <source>
        <dbReference type="PROSITE" id="PS50072"/>
    </source>
</evidence>
<evidence type="ECO:0000256" key="5">
    <source>
        <dbReference type="RuleBase" id="RU363019"/>
    </source>
</evidence>
<dbReference type="PRINTS" id="PR00153">
    <property type="entry name" value="CSAPPISMRASE"/>
</dbReference>
<comment type="catalytic activity">
    <reaction evidence="1 5">
        <text>[protein]-peptidylproline (omega=180) = [protein]-peptidylproline (omega=0)</text>
        <dbReference type="Rhea" id="RHEA:16237"/>
        <dbReference type="Rhea" id="RHEA-COMP:10747"/>
        <dbReference type="Rhea" id="RHEA-COMP:10748"/>
        <dbReference type="ChEBI" id="CHEBI:83833"/>
        <dbReference type="ChEBI" id="CHEBI:83834"/>
        <dbReference type="EC" id="5.2.1.8"/>
    </reaction>
</comment>
<dbReference type="GeneID" id="19017156"/>
<dbReference type="PANTHER" id="PTHR45625">
    <property type="entry name" value="PEPTIDYL-PROLYL CIS-TRANS ISOMERASE-RELATED"/>
    <property type="match status" value="1"/>
</dbReference>
<dbReference type="Pfam" id="PF00160">
    <property type="entry name" value="Pro_isomerase"/>
    <property type="match status" value="1"/>
</dbReference>
<dbReference type="SUPFAM" id="SSF50891">
    <property type="entry name" value="Cyclophilin-like"/>
    <property type="match status" value="1"/>
</dbReference>
<dbReference type="EC" id="5.2.1.8" evidence="5"/>
<dbReference type="InterPro" id="IPR024936">
    <property type="entry name" value="Cyclophilin-type_PPIase"/>
</dbReference>
<dbReference type="OrthoDB" id="271386at2759"/>
<dbReference type="CDD" id="cd01928">
    <property type="entry name" value="Cyclophilin_PPIL3_like"/>
    <property type="match status" value="1"/>
</dbReference>
<feature type="domain" description="PPIase cyclophilin-type" evidence="6">
    <location>
        <begin position="6"/>
        <end position="155"/>
    </location>
</feature>
<organism evidence="7 8">
    <name type="scientific">Bathycoccus prasinos</name>
    <dbReference type="NCBI Taxonomy" id="41875"/>
    <lineage>
        <taxon>Eukaryota</taxon>
        <taxon>Viridiplantae</taxon>
        <taxon>Chlorophyta</taxon>
        <taxon>Mamiellophyceae</taxon>
        <taxon>Mamiellales</taxon>
        <taxon>Bathycoccaceae</taxon>
        <taxon>Bathycoccus</taxon>
    </lineage>
</organism>
<keyword evidence="8" id="KW-1185">Reference proteome</keyword>
<dbReference type="GO" id="GO:0071013">
    <property type="term" value="C:catalytic step 2 spliceosome"/>
    <property type="evidence" value="ECO:0007669"/>
    <property type="project" value="TreeGrafter"/>
</dbReference>
<dbReference type="InterPro" id="IPR044666">
    <property type="entry name" value="Cyclophilin_A-like"/>
</dbReference>
<name>K8F0M3_9CHLO</name>
<dbReference type="Proteomes" id="UP000198341">
    <property type="component" value="Chromosome 2"/>
</dbReference>
<keyword evidence="3 5" id="KW-0413">Isomerase</keyword>
<dbReference type="PROSITE" id="PS50072">
    <property type="entry name" value="CSA_PPIASE_2"/>
    <property type="match status" value="1"/>
</dbReference>
<evidence type="ECO:0000313" key="8">
    <source>
        <dbReference type="Proteomes" id="UP000198341"/>
    </source>
</evidence>
<dbReference type="EMBL" id="FO082277">
    <property type="protein sequence ID" value="CCO15083.1"/>
    <property type="molecule type" value="Genomic_DNA"/>
</dbReference>
<dbReference type="AlphaFoldDB" id="K8F0M3"/>
<evidence type="ECO:0000256" key="1">
    <source>
        <dbReference type="ARBA" id="ARBA00000971"/>
    </source>
</evidence>
<dbReference type="PIRSF" id="PIRSF001467">
    <property type="entry name" value="Peptidylpro_ismrse"/>
    <property type="match status" value="1"/>
</dbReference>
<evidence type="ECO:0000256" key="2">
    <source>
        <dbReference type="ARBA" id="ARBA00023110"/>
    </source>
</evidence>
<dbReference type="FunFam" id="2.40.100.10:FF:000012">
    <property type="entry name" value="Peptidyl-prolyl cis-trans isomerase"/>
    <property type="match status" value="1"/>
</dbReference>
<dbReference type="GO" id="GO:0003755">
    <property type="term" value="F:peptidyl-prolyl cis-trans isomerase activity"/>
    <property type="evidence" value="ECO:0007669"/>
    <property type="project" value="UniProtKB-UniRule"/>
</dbReference>
<comment type="function">
    <text evidence="5">PPIases accelerate the folding of proteins. It catalyzes the cis-trans isomerization of proline imidic peptide bonds in oligopeptides.</text>
</comment>
<reference evidence="7 8" key="1">
    <citation type="submission" date="2011-10" db="EMBL/GenBank/DDBJ databases">
        <authorList>
            <person name="Genoscope - CEA"/>
        </authorList>
    </citation>
    <scope>NUCLEOTIDE SEQUENCE [LARGE SCALE GENOMIC DNA]</scope>
    <source>
        <strain evidence="7 8">RCC 1105</strain>
    </source>
</reference>
<dbReference type="PANTHER" id="PTHR45625:SF2">
    <property type="entry name" value="PEPTIDYL-PROLYL CIS-TRANS ISOMERASE-LIKE 3"/>
    <property type="match status" value="1"/>
</dbReference>
<dbReference type="InterPro" id="IPR029000">
    <property type="entry name" value="Cyclophilin-like_dom_sf"/>
</dbReference>
<dbReference type="STRING" id="41875.K8F0M3"/>
<gene>
    <name evidence="7" type="ORF">Bathy02g00420</name>
</gene>
<dbReference type="KEGG" id="bpg:Bathy02g00420"/>
<sequence length="163" mass="17918">MSVTLHTSLGDLKLELFCEDAPATCFNFLALAASNYYDGTIFTRIIKKFIAQGGDPTGTGKGGESIYDGGRMFEDEIREHLKFTNRGIVAMANAGKDMNGSQFFITFAKAPHIDGKNTIFGKVIDGFPVLDMMEKAKVDESMRPLTDVKIERVTIHANPMASR</sequence>
<proteinExistence type="inferred from homology"/>
<dbReference type="eggNOG" id="KOG0884">
    <property type="taxonomic scope" value="Eukaryota"/>
</dbReference>
<protein>
    <recommendedName>
        <fullName evidence="5">Peptidyl-prolyl cis-trans isomerase</fullName>
        <shortName evidence="5">PPIase</shortName>
        <ecNumber evidence="5">5.2.1.8</ecNumber>
    </recommendedName>
</protein>
<evidence type="ECO:0000256" key="4">
    <source>
        <dbReference type="ARBA" id="ARBA00038286"/>
    </source>
</evidence>
<dbReference type="RefSeq" id="XP_007514843.1">
    <property type="nucleotide sequence ID" value="XM_007514781.1"/>
</dbReference>